<dbReference type="InterPro" id="IPR046373">
    <property type="entry name" value="Acyl-CoA_Oxase/DH_mid-dom_sf"/>
</dbReference>
<reference evidence="2 3" key="1">
    <citation type="journal article" date="2015" name="Int. J. Syst. Evol. Microbiol.">
        <title>Amycolatopsis rhabdoformis sp. nov., an actinomycete isolated from a tropical forest soil.</title>
        <authorList>
            <person name="Souza W.R."/>
            <person name="Silva R.E."/>
            <person name="Goodfellow M."/>
            <person name="Busarakam K."/>
            <person name="Figueiro F.S."/>
            <person name="Ferreira D."/>
            <person name="Rodrigues-Filho E."/>
            <person name="Moraes L.A.B."/>
            <person name="Zucchi T.D."/>
        </authorList>
    </citation>
    <scope>NUCLEOTIDE SEQUENCE [LARGE SCALE GENOMIC DNA]</scope>
    <source>
        <strain evidence="2 3">NCIMB 14900</strain>
    </source>
</reference>
<evidence type="ECO:0000313" key="2">
    <source>
        <dbReference type="EMBL" id="WSE28634.1"/>
    </source>
</evidence>
<dbReference type="Pfam" id="PF02771">
    <property type="entry name" value="Acyl-CoA_dh_N"/>
    <property type="match status" value="1"/>
</dbReference>
<dbReference type="Proteomes" id="UP001330812">
    <property type="component" value="Chromosome"/>
</dbReference>
<organism evidence="2 3">
    <name type="scientific">Amycolatopsis rhabdoformis</name>
    <dbReference type="NCBI Taxonomy" id="1448059"/>
    <lineage>
        <taxon>Bacteria</taxon>
        <taxon>Bacillati</taxon>
        <taxon>Actinomycetota</taxon>
        <taxon>Actinomycetes</taxon>
        <taxon>Pseudonocardiales</taxon>
        <taxon>Pseudonocardiaceae</taxon>
        <taxon>Amycolatopsis</taxon>
    </lineage>
</organism>
<dbReference type="EMBL" id="CP142149">
    <property type="protein sequence ID" value="WSE28634.1"/>
    <property type="molecule type" value="Genomic_DNA"/>
</dbReference>
<protein>
    <submittedName>
        <fullName evidence="2">Acyl-CoA dehydrogenase family protein</fullName>
        <ecNumber evidence="2">1.-.-.-</ecNumber>
    </submittedName>
</protein>
<evidence type="ECO:0000313" key="3">
    <source>
        <dbReference type="Proteomes" id="UP001330812"/>
    </source>
</evidence>
<dbReference type="PANTHER" id="PTHR43884">
    <property type="entry name" value="ACYL-COA DEHYDROGENASE"/>
    <property type="match status" value="1"/>
</dbReference>
<dbReference type="RefSeq" id="WP_326567633.1">
    <property type="nucleotide sequence ID" value="NZ_CP142149.1"/>
</dbReference>
<dbReference type="Gene3D" id="1.10.540.10">
    <property type="entry name" value="Acyl-CoA dehydrogenase/oxidase, N-terminal domain"/>
    <property type="match status" value="1"/>
</dbReference>
<proteinExistence type="predicted"/>
<keyword evidence="2" id="KW-0560">Oxidoreductase</keyword>
<dbReference type="SUPFAM" id="SSF56645">
    <property type="entry name" value="Acyl-CoA dehydrogenase NM domain-like"/>
    <property type="match status" value="1"/>
</dbReference>
<dbReference type="InterPro" id="IPR013786">
    <property type="entry name" value="AcylCoA_DH/ox_N"/>
</dbReference>
<dbReference type="EC" id="1.-.-.-" evidence="2"/>
<evidence type="ECO:0000259" key="1">
    <source>
        <dbReference type="Pfam" id="PF02771"/>
    </source>
</evidence>
<dbReference type="GO" id="GO:0016491">
    <property type="term" value="F:oxidoreductase activity"/>
    <property type="evidence" value="ECO:0007669"/>
    <property type="project" value="UniProtKB-KW"/>
</dbReference>
<dbReference type="Gene3D" id="2.40.110.10">
    <property type="entry name" value="Butyryl-CoA Dehydrogenase, subunit A, domain 2"/>
    <property type="match status" value="1"/>
</dbReference>
<feature type="domain" description="Acyl-CoA dehydrogenase/oxidase N-terminal" evidence="1">
    <location>
        <begin position="5"/>
        <end position="108"/>
    </location>
</feature>
<dbReference type="InterPro" id="IPR037069">
    <property type="entry name" value="AcylCoA_DH/ox_N_sf"/>
</dbReference>
<accession>A0ABZ1I2M9</accession>
<dbReference type="InterPro" id="IPR009100">
    <property type="entry name" value="AcylCoA_DH/oxidase_NM_dom_sf"/>
</dbReference>
<gene>
    <name evidence="2" type="ORF">VSH64_38290</name>
</gene>
<name>A0ABZ1I2M9_9PSEU</name>
<keyword evidence="3" id="KW-1185">Reference proteome</keyword>
<dbReference type="PANTHER" id="PTHR43884:SF12">
    <property type="entry name" value="ISOVALERYL-COA DEHYDROGENASE, MITOCHONDRIAL-RELATED"/>
    <property type="match status" value="1"/>
</dbReference>
<sequence>MPNLVARARALADDVLFPAAAEVDLTGEVPRSHFDVLAEAGLYGLVAPTSAGGSGAGLPELVAVIETLAGGCLSTTFTWIQHHGLVAALAGSSNAALRTEYLADLVKGTVRAAVAYGGALPTPPRTRAVRVPGGFRFSGDAPFVSGWGTTDVLMLSGQTPEDTVVSTVVAPAAAPGLTATPLQLVAAQATATVRLDFDDFFVPAERVLSETPHADFVTGRTFAVRLSGCAPLGVAERCARLLSDLGHPATAAALRAEQAQIRIRLDSGLTDPPSLPAARAAAAELCYRSAGALVAAAGSRAVLAGEHAGRLVREATFLLVAASRPEIRDGLLSLARR</sequence>